<keyword evidence="7 14" id="KW-0249">Electron transport</keyword>
<feature type="disulfide bond" description="Redox-active" evidence="14">
    <location>
        <begin position="44"/>
        <end position="47"/>
    </location>
</feature>
<keyword evidence="6 14" id="KW-0812">Transmembrane</keyword>
<evidence type="ECO:0000256" key="15">
    <source>
        <dbReference type="SAM" id="Phobius"/>
    </source>
</evidence>
<keyword evidence="5" id="KW-0997">Cell inner membrane</keyword>
<evidence type="ECO:0000256" key="3">
    <source>
        <dbReference type="ARBA" id="ARBA00022448"/>
    </source>
</evidence>
<evidence type="ECO:0000256" key="13">
    <source>
        <dbReference type="ARBA" id="ARBA00023284"/>
    </source>
</evidence>
<evidence type="ECO:0000256" key="10">
    <source>
        <dbReference type="ARBA" id="ARBA00023136"/>
    </source>
</evidence>
<comment type="subcellular location">
    <subcellularLocation>
        <location evidence="1">Cell inner membrane</location>
        <topology evidence="1">Multi-pass membrane protein</topology>
    </subcellularLocation>
    <subcellularLocation>
        <location evidence="14">Cell membrane</location>
        <topology evidence="14">Multi-pass membrane protein</topology>
    </subcellularLocation>
</comment>
<feature type="transmembrane region" description="Helical" evidence="15">
    <location>
        <begin position="148"/>
        <end position="168"/>
    </location>
</feature>
<keyword evidence="11 14" id="KW-1015">Disulfide bond</keyword>
<evidence type="ECO:0000313" key="16">
    <source>
        <dbReference type="EMBL" id="MTI97496.1"/>
    </source>
</evidence>
<comment type="caution">
    <text evidence="14">Lacks conserved residue(s) required for the propagation of feature annotation.</text>
</comment>
<name>A0A1E3C6E5_9GAMM</name>
<protein>
    <recommendedName>
        <fullName evidence="14">Disulfide bond formation protein B</fullName>
    </recommendedName>
    <alternativeName>
        <fullName evidence="14">Disulfide oxidoreductase</fullName>
    </alternativeName>
</protein>
<evidence type="ECO:0000256" key="8">
    <source>
        <dbReference type="ARBA" id="ARBA00022989"/>
    </source>
</evidence>
<reference evidence="16 17" key="1">
    <citation type="submission" date="2019-06" db="EMBL/GenBank/DDBJ databases">
        <title>Enrichment of Autotrophic Halophilic Microorganisms from Red Sea Brine Pool Using Microbial Electrosynthesis System.</title>
        <authorList>
            <person name="Alqahtani M.F."/>
            <person name="Bajracharya S."/>
            <person name="Katuri K.P."/>
            <person name="Ali M."/>
            <person name="Saikaly P.E."/>
        </authorList>
    </citation>
    <scope>NUCLEOTIDE SEQUENCE [LARGE SCALE GENOMIC DNA]</scope>
    <source>
        <strain evidence="16">MES15</strain>
    </source>
</reference>
<dbReference type="InterPro" id="IPR023380">
    <property type="entry name" value="DsbB-like_sf"/>
</dbReference>
<evidence type="ECO:0000256" key="7">
    <source>
        <dbReference type="ARBA" id="ARBA00022982"/>
    </source>
</evidence>
<dbReference type="InterPro" id="IPR022920">
    <property type="entry name" value="Disulphide_bond_form_DsbB"/>
</dbReference>
<keyword evidence="4 14" id="KW-1003">Cell membrane</keyword>
<dbReference type="HAMAP" id="MF_00286">
    <property type="entry name" value="DsbB"/>
    <property type="match status" value="1"/>
</dbReference>
<keyword evidence="9 14" id="KW-0560">Oxidoreductase</keyword>
<feature type="transmembrane region" description="Helical" evidence="15">
    <location>
        <begin position="48"/>
        <end position="66"/>
    </location>
</feature>
<feature type="topological domain" description="Cytoplasmic" evidence="14">
    <location>
        <begin position="170"/>
        <end position="179"/>
    </location>
</feature>
<evidence type="ECO:0000313" key="17">
    <source>
        <dbReference type="Proteomes" id="UP000431462"/>
    </source>
</evidence>
<dbReference type="InterPro" id="IPR003752">
    <property type="entry name" value="DiS_bond_form_DsbB/BdbC"/>
</dbReference>
<gene>
    <name evidence="14" type="primary">dsbB</name>
    <name evidence="16" type="ORF">FH752_02630</name>
</gene>
<dbReference type="GO" id="GO:0006457">
    <property type="term" value="P:protein folding"/>
    <property type="evidence" value="ECO:0007669"/>
    <property type="project" value="InterPro"/>
</dbReference>
<accession>A0A1E3C6E5</accession>
<evidence type="ECO:0000256" key="5">
    <source>
        <dbReference type="ARBA" id="ARBA00022519"/>
    </source>
</evidence>
<sequence>MQFQFTIRGVLLTSRWVFGLVFLVCAALLGVAFYMEHVMGLEPCPLCWLQRFGFMGAGLVSFLAFLQGPTGFGVRIYGFLLVLTSGAGLGIAGRQLWLQSLPADQVPACGPSVDYMLDVLPWFEVLSTALRGTGDCAEVVWRFLGLSIPGWTAVFFSLLVITGLVLMFRRQKAREWIRG</sequence>
<proteinExistence type="inferred from homology"/>
<evidence type="ECO:0000256" key="2">
    <source>
        <dbReference type="ARBA" id="ARBA00008823"/>
    </source>
</evidence>
<keyword evidence="10 14" id="KW-0472">Membrane</keyword>
<feature type="transmembrane region" description="Helical" evidence="15">
    <location>
        <begin position="12"/>
        <end position="36"/>
    </location>
</feature>
<comment type="similarity">
    <text evidence="2 14">Belongs to the DsbB family.</text>
</comment>
<evidence type="ECO:0000256" key="14">
    <source>
        <dbReference type="HAMAP-Rule" id="MF_00286"/>
    </source>
</evidence>
<dbReference type="GO" id="GO:0009055">
    <property type="term" value="F:electron transfer activity"/>
    <property type="evidence" value="ECO:0007669"/>
    <property type="project" value="UniProtKB-UniRule"/>
</dbReference>
<keyword evidence="8 14" id="KW-1133">Transmembrane helix</keyword>
<feature type="topological domain" description="Cytoplasmic" evidence="14">
    <location>
        <begin position="1"/>
        <end position="17"/>
    </location>
</feature>
<keyword evidence="3 14" id="KW-0813">Transport</keyword>
<comment type="function">
    <text evidence="14">Required for disulfide bond formation in some periplasmic proteins. Acts by oxidizing the DsbA protein.</text>
</comment>
<evidence type="ECO:0000256" key="12">
    <source>
        <dbReference type="ARBA" id="ARBA00023186"/>
    </source>
</evidence>
<evidence type="ECO:0000256" key="9">
    <source>
        <dbReference type="ARBA" id="ARBA00023002"/>
    </source>
</evidence>
<evidence type="ECO:0000256" key="6">
    <source>
        <dbReference type="ARBA" id="ARBA00022692"/>
    </source>
</evidence>
<dbReference type="Gene3D" id="1.20.1550.10">
    <property type="entry name" value="DsbB-like"/>
    <property type="match status" value="1"/>
</dbReference>
<dbReference type="InterPro" id="IPR050183">
    <property type="entry name" value="DsbB"/>
</dbReference>
<feature type="topological domain" description="Cytoplasmic" evidence="14">
    <location>
        <begin position="70"/>
        <end position="75"/>
    </location>
</feature>
<dbReference type="GO" id="GO:0005886">
    <property type="term" value="C:plasma membrane"/>
    <property type="evidence" value="ECO:0007669"/>
    <property type="project" value="UniProtKB-SubCell"/>
</dbReference>
<dbReference type="SUPFAM" id="SSF158442">
    <property type="entry name" value="DsbB-like"/>
    <property type="match status" value="1"/>
</dbReference>
<feature type="transmembrane region" description="Helical" evidence="15">
    <location>
        <begin position="78"/>
        <end position="97"/>
    </location>
</feature>
<organism evidence="16 17">
    <name type="scientific">Marinobacter adhaerens</name>
    <dbReference type="NCBI Taxonomy" id="1033846"/>
    <lineage>
        <taxon>Bacteria</taxon>
        <taxon>Pseudomonadati</taxon>
        <taxon>Pseudomonadota</taxon>
        <taxon>Gammaproteobacteria</taxon>
        <taxon>Pseudomonadales</taxon>
        <taxon>Marinobacteraceae</taxon>
        <taxon>Marinobacter</taxon>
    </lineage>
</organism>
<keyword evidence="13 14" id="KW-0676">Redox-active center</keyword>
<dbReference type="OrthoDB" id="3711263at2"/>
<dbReference type="GO" id="GO:0015035">
    <property type="term" value="F:protein-disulfide reductase activity"/>
    <property type="evidence" value="ECO:0007669"/>
    <property type="project" value="UniProtKB-UniRule"/>
</dbReference>
<evidence type="ECO:0000256" key="1">
    <source>
        <dbReference type="ARBA" id="ARBA00004429"/>
    </source>
</evidence>
<dbReference type="AlphaFoldDB" id="A0A1E3C6E5"/>
<dbReference type="EMBL" id="VENC01000002">
    <property type="protein sequence ID" value="MTI97496.1"/>
    <property type="molecule type" value="Genomic_DNA"/>
</dbReference>
<dbReference type="PANTHER" id="PTHR36570">
    <property type="entry name" value="DISULFIDE BOND FORMATION PROTEIN B"/>
    <property type="match status" value="1"/>
</dbReference>
<dbReference type="Proteomes" id="UP000431462">
    <property type="component" value="Unassembled WGS sequence"/>
</dbReference>
<evidence type="ECO:0000256" key="11">
    <source>
        <dbReference type="ARBA" id="ARBA00023157"/>
    </source>
</evidence>
<dbReference type="PANTHER" id="PTHR36570:SF3">
    <property type="entry name" value="DISULFIDE BOND FORMATION PROTEIN B"/>
    <property type="match status" value="1"/>
</dbReference>
<feature type="topological domain" description="Periplasmic" evidence="14">
    <location>
        <begin position="35"/>
        <end position="52"/>
    </location>
</feature>
<keyword evidence="12 14" id="KW-0143">Chaperone</keyword>
<comment type="caution">
    <text evidence="16">The sequence shown here is derived from an EMBL/GenBank/DDBJ whole genome shotgun (WGS) entry which is preliminary data.</text>
</comment>
<evidence type="ECO:0000256" key="4">
    <source>
        <dbReference type="ARBA" id="ARBA00022475"/>
    </source>
</evidence>
<dbReference type="Pfam" id="PF02600">
    <property type="entry name" value="DsbB"/>
    <property type="match status" value="1"/>
</dbReference>